<dbReference type="EMBL" id="AENN01000015">
    <property type="protein sequence ID" value="EFR31352.1"/>
    <property type="molecule type" value="Genomic_DNA"/>
</dbReference>
<evidence type="ECO:0000313" key="8">
    <source>
        <dbReference type="Proteomes" id="UP000005990"/>
    </source>
</evidence>
<evidence type="ECO:0000256" key="2">
    <source>
        <dbReference type="ARBA" id="ARBA00022475"/>
    </source>
</evidence>
<evidence type="ECO:0000256" key="3">
    <source>
        <dbReference type="ARBA" id="ARBA00022692"/>
    </source>
</evidence>
<proteinExistence type="predicted"/>
<name>E4KNR8_9LACT</name>
<feature type="transmembrane region" description="Helical" evidence="6">
    <location>
        <begin position="61"/>
        <end position="82"/>
    </location>
</feature>
<dbReference type="PANTHER" id="PTHR33545:SF9">
    <property type="entry name" value="UPF0750 MEMBRANE PROTEIN YITE"/>
    <property type="match status" value="1"/>
</dbReference>
<reference evidence="7 8" key="1">
    <citation type="submission" date="2010-10" db="EMBL/GenBank/DDBJ databases">
        <authorList>
            <person name="Durkin A.S."/>
            <person name="Madupu R."/>
            <person name="Torralba M."/>
            <person name="Gillis M."/>
            <person name="Methe B."/>
            <person name="Sutton G."/>
            <person name="Nelson K.E."/>
        </authorList>
    </citation>
    <scope>NUCLEOTIDE SEQUENCE [LARGE SCALE GENOMIC DNA]</scope>
    <source>
        <strain evidence="7 8">ACS-139-V-Col8</strain>
    </source>
</reference>
<dbReference type="InterPro" id="IPR051461">
    <property type="entry name" value="UPF0750_membrane"/>
</dbReference>
<dbReference type="PANTHER" id="PTHR33545">
    <property type="entry name" value="UPF0750 MEMBRANE PROTEIN YITT-RELATED"/>
    <property type="match status" value="1"/>
</dbReference>
<evidence type="ECO:0000313" key="7">
    <source>
        <dbReference type="EMBL" id="EFR31352.1"/>
    </source>
</evidence>
<dbReference type="Pfam" id="PF02588">
    <property type="entry name" value="YitT_membrane"/>
    <property type="match status" value="1"/>
</dbReference>
<feature type="transmembrane region" description="Helical" evidence="6">
    <location>
        <begin position="35"/>
        <end position="54"/>
    </location>
</feature>
<dbReference type="GO" id="GO:0005886">
    <property type="term" value="C:plasma membrane"/>
    <property type="evidence" value="ECO:0007669"/>
    <property type="project" value="UniProtKB-SubCell"/>
</dbReference>
<feature type="transmembrane region" description="Helical" evidence="6">
    <location>
        <begin position="88"/>
        <end position="109"/>
    </location>
</feature>
<keyword evidence="3 6" id="KW-0812">Transmembrane</keyword>
<dbReference type="AlphaFoldDB" id="E4KNR8"/>
<feature type="transmembrane region" description="Helical" evidence="6">
    <location>
        <begin position="157"/>
        <end position="176"/>
    </location>
</feature>
<evidence type="ECO:0000256" key="6">
    <source>
        <dbReference type="SAM" id="Phobius"/>
    </source>
</evidence>
<protein>
    <recommendedName>
        <fullName evidence="9">YitT family protein</fullName>
    </recommendedName>
</protein>
<accession>E4KNR8</accession>
<sequence>MAFAMVNIHIPARISEGGVMGLALVFYQLNGFNPATVNLVLDLSLYFIGFLCLSRAFLPRAILTTVSYSIIYSLCYKLGPILPSLQDAPLFAAIIGGILVGLGCGLVVSRGCVAGGEDCLALINVKYNHLSLSMAYFISDFIVLALSFVVYMPFTNVLISLVTTFISSFIIGQFELKLPQTNFKPVSFS</sequence>
<evidence type="ECO:0008006" key="9">
    <source>
        <dbReference type="Google" id="ProtNLM"/>
    </source>
</evidence>
<keyword evidence="2" id="KW-1003">Cell membrane</keyword>
<dbReference type="Proteomes" id="UP000005990">
    <property type="component" value="Unassembled WGS sequence"/>
</dbReference>
<evidence type="ECO:0000256" key="4">
    <source>
        <dbReference type="ARBA" id="ARBA00022989"/>
    </source>
</evidence>
<organism evidence="7 8">
    <name type="scientific">Eremococcus coleocola ACS-139-V-Col8</name>
    <dbReference type="NCBI Taxonomy" id="908337"/>
    <lineage>
        <taxon>Bacteria</taxon>
        <taxon>Bacillati</taxon>
        <taxon>Bacillota</taxon>
        <taxon>Bacilli</taxon>
        <taxon>Lactobacillales</taxon>
        <taxon>Aerococcaceae</taxon>
        <taxon>Eremococcus</taxon>
    </lineage>
</organism>
<evidence type="ECO:0000256" key="5">
    <source>
        <dbReference type="ARBA" id="ARBA00023136"/>
    </source>
</evidence>
<feature type="transmembrane region" description="Helical" evidence="6">
    <location>
        <begin position="130"/>
        <end position="151"/>
    </location>
</feature>
<evidence type="ECO:0000256" key="1">
    <source>
        <dbReference type="ARBA" id="ARBA00004651"/>
    </source>
</evidence>
<dbReference type="eggNOG" id="COG1284">
    <property type="taxonomic scope" value="Bacteria"/>
</dbReference>
<dbReference type="InterPro" id="IPR003740">
    <property type="entry name" value="YitT"/>
</dbReference>
<comment type="caution">
    <text evidence="7">The sequence shown here is derived from an EMBL/GenBank/DDBJ whole genome shotgun (WGS) entry which is preliminary data.</text>
</comment>
<gene>
    <name evidence="7" type="ORF">HMPREF9257_1199</name>
</gene>
<keyword evidence="8" id="KW-1185">Reference proteome</keyword>
<keyword evidence="5 6" id="KW-0472">Membrane</keyword>
<dbReference type="OrthoDB" id="3182000at2"/>
<dbReference type="STRING" id="908337.HMPREF9257_1199"/>
<keyword evidence="4 6" id="KW-1133">Transmembrane helix</keyword>
<comment type="subcellular location">
    <subcellularLocation>
        <location evidence="1">Cell membrane</location>
        <topology evidence="1">Multi-pass membrane protein</topology>
    </subcellularLocation>
</comment>